<protein>
    <submittedName>
        <fullName evidence="1">Uncharacterized protein</fullName>
    </submittedName>
</protein>
<reference evidence="1 2" key="1">
    <citation type="submission" date="2013-10" db="EMBL/GenBank/DDBJ databases">
        <title>Salinisphaera orenii MK-B5 Genome Sequencing.</title>
        <authorList>
            <person name="Lai Q."/>
            <person name="Li C."/>
            <person name="Shao Z."/>
        </authorList>
    </citation>
    <scope>NUCLEOTIDE SEQUENCE [LARGE SCALE GENOMIC DNA]</scope>
    <source>
        <strain evidence="1 2">MK-B5</strain>
    </source>
</reference>
<gene>
    <name evidence="1" type="ORF">SAOR_02730</name>
</gene>
<dbReference type="Proteomes" id="UP000283993">
    <property type="component" value="Unassembled WGS sequence"/>
</dbReference>
<dbReference type="EMBL" id="AYKH01000003">
    <property type="protein sequence ID" value="ROO29757.1"/>
    <property type="molecule type" value="Genomic_DNA"/>
</dbReference>
<accession>A0A423PVX5</accession>
<name>A0A423PVX5_9GAMM</name>
<sequence length="29" mass="2991">MGLIDDVPSGIDVEAGRIPVAGVELLVRV</sequence>
<organism evidence="1 2">
    <name type="scientific">Salinisphaera orenii MK-B5</name>
    <dbReference type="NCBI Taxonomy" id="856730"/>
    <lineage>
        <taxon>Bacteria</taxon>
        <taxon>Pseudomonadati</taxon>
        <taxon>Pseudomonadota</taxon>
        <taxon>Gammaproteobacteria</taxon>
        <taxon>Salinisphaerales</taxon>
        <taxon>Salinisphaeraceae</taxon>
        <taxon>Salinisphaera</taxon>
    </lineage>
</organism>
<evidence type="ECO:0000313" key="2">
    <source>
        <dbReference type="Proteomes" id="UP000283993"/>
    </source>
</evidence>
<keyword evidence="2" id="KW-1185">Reference proteome</keyword>
<dbReference type="AlphaFoldDB" id="A0A423PVX5"/>
<proteinExistence type="predicted"/>
<comment type="caution">
    <text evidence="1">The sequence shown here is derived from an EMBL/GenBank/DDBJ whole genome shotgun (WGS) entry which is preliminary data.</text>
</comment>
<evidence type="ECO:0000313" key="1">
    <source>
        <dbReference type="EMBL" id="ROO29757.1"/>
    </source>
</evidence>